<gene>
    <name evidence="8" type="ORF">BCR35DRAFT_301122</name>
</gene>
<comment type="subcellular location">
    <subcellularLocation>
        <location evidence="1">Nucleus</location>
    </subcellularLocation>
</comment>
<feature type="compositionally biased region" description="Polar residues" evidence="6">
    <location>
        <begin position="460"/>
        <end position="469"/>
    </location>
</feature>
<evidence type="ECO:0000256" key="6">
    <source>
        <dbReference type="SAM" id="MobiDB-lite"/>
    </source>
</evidence>
<dbReference type="STRING" id="106004.A0A1Y2G1J4"/>
<reference evidence="8 9" key="1">
    <citation type="submission" date="2016-07" db="EMBL/GenBank/DDBJ databases">
        <title>Pervasive Adenine N6-methylation of Active Genes in Fungi.</title>
        <authorList>
            <consortium name="DOE Joint Genome Institute"/>
            <person name="Mondo S.J."/>
            <person name="Dannebaum R.O."/>
            <person name="Kuo R.C."/>
            <person name="Labutti K."/>
            <person name="Haridas S."/>
            <person name="Kuo A."/>
            <person name="Salamov A."/>
            <person name="Ahrendt S.R."/>
            <person name="Lipzen A."/>
            <person name="Sullivan W."/>
            <person name="Andreopoulos W.B."/>
            <person name="Clum A."/>
            <person name="Lindquist E."/>
            <person name="Daum C."/>
            <person name="Ramamoorthy G.K."/>
            <person name="Gryganskyi A."/>
            <person name="Culley D."/>
            <person name="Magnuson J.K."/>
            <person name="James T.Y."/>
            <person name="O'Malley M.A."/>
            <person name="Stajich J.E."/>
            <person name="Spatafora J.W."/>
            <person name="Visel A."/>
            <person name="Grigoriev I.V."/>
        </authorList>
    </citation>
    <scope>NUCLEOTIDE SEQUENCE [LARGE SCALE GENOMIC DNA]</scope>
    <source>
        <strain evidence="8 9">62-1032</strain>
    </source>
</reference>
<name>A0A1Y2G1J4_9BASI</name>
<dbReference type="InterPro" id="IPR038491">
    <property type="entry name" value="Velvet_dom_sf"/>
</dbReference>
<evidence type="ECO:0000259" key="7">
    <source>
        <dbReference type="PROSITE" id="PS51821"/>
    </source>
</evidence>
<dbReference type="PANTHER" id="PTHR33572:SF18">
    <property type="entry name" value="SPORE DEVELOPMENT REGULATOR VOSA"/>
    <property type="match status" value="1"/>
</dbReference>
<comment type="caution">
    <text evidence="8">The sequence shown here is derived from an EMBL/GenBank/DDBJ whole genome shotgun (WGS) entry which is preliminary data.</text>
</comment>
<evidence type="ECO:0000256" key="5">
    <source>
        <dbReference type="ARBA" id="ARBA00023242"/>
    </source>
</evidence>
<feature type="region of interest" description="Disordered" evidence="6">
    <location>
        <begin position="1"/>
        <end position="92"/>
    </location>
</feature>
<dbReference type="EMBL" id="MCGR01000008">
    <property type="protein sequence ID" value="ORY88789.1"/>
    <property type="molecule type" value="Genomic_DNA"/>
</dbReference>
<dbReference type="Pfam" id="PF11754">
    <property type="entry name" value="Velvet"/>
    <property type="match status" value="1"/>
</dbReference>
<dbReference type="InParanoid" id="A0A1Y2G1J4"/>
<organism evidence="8 9">
    <name type="scientific">Leucosporidium creatinivorum</name>
    <dbReference type="NCBI Taxonomy" id="106004"/>
    <lineage>
        <taxon>Eukaryota</taxon>
        <taxon>Fungi</taxon>
        <taxon>Dikarya</taxon>
        <taxon>Basidiomycota</taxon>
        <taxon>Pucciniomycotina</taxon>
        <taxon>Microbotryomycetes</taxon>
        <taxon>Leucosporidiales</taxon>
        <taxon>Leucosporidium</taxon>
    </lineage>
</organism>
<proteinExistence type="predicted"/>
<dbReference type="OrthoDB" id="5599552at2759"/>
<sequence length="564" mass="61311">MAAVLCQQSTELPKGPQEPLTTSKTSPEYELDIRQQPRQARMCGSGEKADRRPVDPPPIVRLRIKAPSSSSSSAATTSKKRKGAAATTNNDSEYVSPTLTHTLFCFASLVGEKDDKELYLLSGSRSKHVTGSVVSSLFHLKDQSCFVFPDLSVRTEGRWRFKMSMYEIVEDGVHFCASVFTEPFTVYSSKRFPGMGQSTELSKAFAQQGLRLRIRRPGPPQKHDEDVELEECAVPRQRKPSNGQTGPARFAGPPPPSLSSSASMPALASRKRSQQDLAAIPHHDDHFSHPPWNERPSYPSSHQAPPQRRIASLPRPYADAPGSRDGSRPPGPYGGPQGYPSYAYPPRPPTGFHGEAGPPPPGYRPPPPPNSYYYAPDSYGAPHHSRTLPPPPLVDPPTVLAPIRSHARAPSDTSASQLSSSARSSASTSATSHHPDGSSRPPTAGAVGSVNQGAPFLPTPSRSPEQSSSWDRERQRYHLQHQQAGITGADPHYAGMVRQAESSERRGSAPDEEAEAEMEEEVREPDEKRRKSSGGASLAKLLGEGARDAKDVVDPQEPFFFDES</sequence>
<evidence type="ECO:0000313" key="8">
    <source>
        <dbReference type="EMBL" id="ORY88789.1"/>
    </source>
</evidence>
<dbReference type="InterPro" id="IPR037525">
    <property type="entry name" value="Velvet_dom"/>
</dbReference>
<evidence type="ECO:0000256" key="1">
    <source>
        <dbReference type="ARBA" id="ARBA00004123"/>
    </source>
</evidence>
<evidence type="ECO:0000256" key="2">
    <source>
        <dbReference type="ARBA" id="ARBA00022969"/>
    </source>
</evidence>
<keyword evidence="3" id="KW-0805">Transcription regulation</keyword>
<dbReference type="GO" id="GO:0005634">
    <property type="term" value="C:nucleus"/>
    <property type="evidence" value="ECO:0007669"/>
    <property type="project" value="UniProtKB-SubCell"/>
</dbReference>
<accession>A0A1Y2G1J4</accession>
<dbReference type="AlphaFoldDB" id="A0A1Y2G1J4"/>
<feature type="compositionally biased region" description="Pro residues" evidence="6">
    <location>
        <begin position="357"/>
        <end position="370"/>
    </location>
</feature>
<evidence type="ECO:0000256" key="3">
    <source>
        <dbReference type="ARBA" id="ARBA00023015"/>
    </source>
</evidence>
<feature type="compositionally biased region" description="Low complexity" evidence="6">
    <location>
        <begin position="258"/>
        <end position="268"/>
    </location>
</feature>
<feature type="compositionally biased region" description="Low complexity" evidence="6">
    <location>
        <begin position="410"/>
        <end position="432"/>
    </location>
</feature>
<feature type="domain" description="Velvet" evidence="7">
    <location>
        <begin position="23"/>
        <end position="215"/>
    </location>
</feature>
<feature type="compositionally biased region" description="Low complexity" evidence="6">
    <location>
        <begin position="65"/>
        <end position="77"/>
    </location>
</feature>
<keyword evidence="5" id="KW-0539">Nucleus</keyword>
<feature type="compositionally biased region" description="Acidic residues" evidence="6">
    <location>
        <begin position="510"/>
        <end position="524"/>
    </location>
</feature>
<evidence type="ECO:0000313" key="9">
    <source>
        <dbReference type="Proteomes" id="UP000193467"/>
    </source>
</evidence>
<evidence type="ECO:0000256" key="4">
    <source>
        <dbReference type="ARBA" id="ARBA00023163"/>
    </source>
</evidence>
<dbReference type="Gene3D" id="2.60.40.3960">
    <property type="entry name" value="Velvet domain"/>
    <property type="match status" value="1"/>
</dbReference>
<dbReference type="Proteomes" id="UP000193467">
    <property type="component" value="Unassembled WGS sequence"/>
</dbReference>
<keyword evidence="2" id="KW-0749">Sporulation</keyword>
<dbReference type="PROSITE" id="PS51821">
    <property type="entry name" value="VELVET"/>
    <property type="match status" value="1"/>
</dbReference>
<dbReference type="GO" id="GO:0030435">
    <property type="term" value="P:sporulation resulting in formation of a cellular spore"/>
    <property type="evidence" value="ECO:0007669"/>
    <property type="project" value="UniProtKB-KW"/>
</dbReference>
<dbReference type="PANTHER" id="PTHR33572">
    <property type="entry name" value="SPORE DEVELOPMENT REGULATOR VOSA"/>
    <property type="match status" value="1"/>
</dbReference>
<feature type="region of interest" description="Disordered" evidence="6">
    <location>
        <begin position="214"/>
        <end position="564"/>
    </location>
</feature>
<feature type="compositionally biased region" description="Polar residues" evidence="6">
    <location>
        <begin position="1"/>
        <end position="11"/>
    </location>
</feature>
<dbReference type="InterPro" id="IPR021740">
    <property type="entry name" value="Velvet"/>
</dbReference>
<protein>
    <submittedName>
        <fullName evidence="8">Velvet factor-domain-containing protein</fullName>
    </submittedName>
</protein>
<keyword evidence="9" id="KW-1185">Reference proteome</keyword>
<keyword evidence="4" id="KW-0804">Transcription</keyword>